<dbReference type="InterPro" id="IPR035899">
    <property type="entry name" value="DBL_dom_sf"/>
</dbReference>
<dbReference type="SMART" id="SM00325">
    <property type="entry name" value="RhoGEF"/>
    <property type="match status" value="1"/>
</dbReference>
<protein>
    <recommendedName>
        <fullName evidence="2">DH domain-containing protein</fullName>
    </recommendedName>
</protein>
<feature type="region of interest" description="Disordered" evidence="1">
    <location>
        <begin position="718"/>
        <end position="737"/>
    </location>
</feature>
<dbReference type="CDD" id="cd07589">
    <property type="entry name" value="BAR_DNMBP"/>
    <property type="match status" value="1"/>
</dbReference>
<reference evidence="3 4" key="1">
    <citation type="journal article" date="2023" name="IMA Fungus">
        <title>Comparative genomic study of the Penicillium genus elucidates a diverse pangenome and 15 lateral gene transfer events.</title>
        <authorList>
            <person name="Petersen C."/>
            <person name="Sorensen T."/>
            <person name="Nielsen M.R."/>
            <person name="Sondergaard T.E."/>
            <person name="Sorensen J.L."/>
            <person name="Fitzpatrick D.A."/>
            <person name="Frisvad J.C."/>
            <person name="Nielsen K.L."/>
        </authorList>
    </citation>
    <scope>NUCLEOTIDE SEQUENCE [LARGE SCALE GENOMIC DNA]</scope>
    <source>
        <strain evidence="3 4">IBT 3361</strain>
    </source>
</reference>
<dbReference type="SUPFAM" id="SSF103657">
    <property type="entry name" value="BAR/IMD domain-like"/>
    <property type="match status" value="1"/>
</dbReference>
<feature type="compositionally biased region" description="Polar residues" evidence="1">
    <location>
        <begin position="718"/>
        <end position="736"/>
    </location>
</feature>
<feature type="region of interest" description="Disordered" evidence="1">
    <location>
        <begin position="85"/>
        <end position="109"/>
    </location>
</feature>
<sequence>MDWVQIAAEEDAVTSANDRVGFIPEKASSSRLMKDTTESGASRKSDISFGSCINVHAFSELRLSSPPPCLSVEQGKVDSEIRTGHPAQVSSCHSQLNGAGPASTSYSIGSNEKTSFRRLESTHSAQAADSSATLLAPCTEKVALVDSNASLSPEQRRLKHRRHIIEELVDTEYSFGRDMKVVNGIYKATSSSSLGFSVEDAITLFANSDQVAHFSMTFLYSLKKAARMLYAMPKSQRCCRTGNRNFGSATDEDQSTMDESVPGLEKDRSTSIGMVFLAHMTQIEEVYSGYVKNYAAANKKLRVLQRNPKVAIWLEECRELASDLTNAWDLDSLLVKPVQRILKYPLFLTQLLELTPIDHPDRIGLLCALQGATNISVRINDIKRRTDLVGKVHDRKYKKFDVRAGLFRAFGRRTENPRQQVGVSNIVKDKDYEALARRFGDERLQLQLVLRDVEEYIKEAENSMARFKELITAMEGIAEVVQSNYSELESKWRLFKRSVWGITTKALPEHLDVIRKSVIAPMTTLIQTYEGTQRTMRKRDKWLLDYARFKVVEAQAGKTDKKIAEEGEQFVALNETLKNELARLNGLTAKLAEACLKNLVQFQTTWYSMLQTKNRAHAKSFSDGFQKVISNWSSGYASLEAQMLSLGICNGALLADIVHLANPEISSTWVNRDSPRPPSLVYNSNPRSFPTAEEPPKFFHDFSFGSSVFRLFQTDSKSSNSRNLADPTSSGRTVPNTLKIPRSPLLLQLANTSA</sequence>
<accession>A0ABQ8WWA6</accession>
<dbReference type="PROSITE" id="PS00741">
    <property type="entry name" value="DH_1"/>
    <property type="match status" value="1"/>
</dbReference>
<dbReference type="PANTHER" id="PTHR22834:SF20">
    <property type="entry name" value="SH3 DOMAIN-CONTAINING PROTEIN"/>
    <property type="match status" value="1"/>
</dbReference>
<feature type="domain" description="DH" evidence="2">
    <location>
        <begin position="160"/>
        <end position="382"/>
    </location>
</feature>
<proteinExistence type="predicted"/>
<keyword evidence="4" id="KW-1185">Reference proteome</keyword>
<evidence type="ECO:0000313" key="4">
    <source>
        <dbReference type="Proteomes" id="UP001220256"/>
    </source>
</evidence>
<evidence type="ECO:0000313" key="3">
    <source>
        <dbReference type="EMBL" id="KAJ5283284.1"/>
    </source>
</evidence>
<dbReference type="Gene3D" id="1.20.1270.60">
    <property type="entry name" value="Arfaptin homology (AH) domain/BAR domain"/>
    <property type="match status" value="1"/>
</dbReference>
<dbReference type="Proteomes" id="UP001220256">
    <property type="component" value="Unassembled WGS sequence"/>
</dbReference>
<dbReference type="InterPro" id="IPR000219">
    <property type="entry name" value="DH_dom"/>
</dbReference>
<dbReference type="CDD" id="cd00160">
    <property type="entry name" value="RhoGEF"/>
    <property type="match status" value="1"/>
</dbReference>
<dbReference type="Gene3D" id="1.20.900.10">
    <property type="entry name" value="Dbl homology (DH) domain"/>
    <property type="match status" value="1"/>
</dbReference>
<dbReference type="InterPro" id="IPR051492">
    <property type="entry name" value="Dynamin-Rho_GEF"/>
</dbReference>
<dbReference type="Pfam" id="PF00621">
    <property type="entry name" value="RhoGEF"/>
    <property type="match status" value="1"/>
</dbReference>
<comment type="caution">
    <text evidence="3">The sequence shown here is derived from an EMBL/GenBank/DDBJ whole genome shotgun (WGS) entry which is preliminary data.</text>
</comment>
<dbReference type="EMBL" id="JAPVEB010000001">
    <property type="protein sequence ID" value="KAJ5283284.1"/>
    <property type="molecule type" value="Genomic_DNA"/>
</dbReference>
<evidence type="ECO:0000256" key="1">
    <source>
        <dbReference type="SAM" id="MobiDB-lite"/>
    </source>
</evidence>
<name>A0ABQ8WWA6_PENCH</name>
<dbReference type="PROSITE" id="PS50010">
    <property type="entry name" value="DH_2"/>
    <property type="match status" value="1"/>
</dbReference>
<dbReference type="InterPro" id="IPR027267">
    <property type="entry name" value="AH/BAR_dom_sf"/>
</dbReference>
<dbReference type="PANTHER" id="PTHR22834">
    <property type="entry name" value="NUCLEAR FUSION PROTEIN FUS2"/>
    <property type="match status" value="1"/>
</dbReference>
<evidence type="ECO:0000259" key="2">
    <source>
        <dbReference type="PROSITE" id="PS50010"/>
    </source>
</evidence>
<dbReference type="InterPro" id="IPR001331">
    <property type="entry name" value="GDS_CDC24_CS"/>
</dbReference>
<gene>
    <name evidence="3" type="ORF">N7505_001264</name>
</gene>
<feature type="compositionally biased region" description="Polar residues" evidence="1">
    <location>
        <begin position="88"/>
        <end position="109"/>
    </location>
</feature>
<feature type="region of interest" description="Disordered" evidence="1">
    <location>
        <begin position="245"/>
        <end position="264"/>
    </location>
</feature>
<dbReference type="SUPFAM" id="SSF48065">
    <property type="entry name" value="DBL homology domain (DH-domain)"/>
    <property type="match status" value="1"/>
</dbReference>
<organism evidence="3 4">
    <name type="scientific">Penicillium chrysogenum</name>
    <name type="common">Penicillium notatum</name>
    <dbReference type="NCBI Taxonomy" id="5076"/>
    <lineage>
        <taxon>Eukaryota</taxon>
        <taxon>Fungi</taxon>
        <taxon>Dikarya</taxon>
        <taxon>Ascomycota</taxon>
        <taxon>Pezizomycotina</taxon>
        <taxon>Eurotiomycetes</taxon>
        <taxon>Eurotiomycetidae</taxon>
        <taxon>Eurotiales</taxon>
        <taxon>Aspergillaceae</taxon>
        <taxon>Penicillium</taxon>
        <taxon>Penicillium chrysogenum species complex</taxon>
    </lineage>
</organism>